<evidence type="ECO:0000313" key="2">
    <source>
        <dbReference type="EMBL" id="DAA03574.1"/>
    </source>
</evidence>
<organism evidence="2">
    <name type="scientific">Drosophila melanogaster</name>
    <name type="common">Fruit fly</name>
    <dbReference type="NCBI Taxonomy" id="7227"/>
    <lineage>
        <taxon>Eukaryota</taxon>
        <taxon>Metazoa</taxon>
        <taxon>Ecdysozoa</taxon>
        <taxon>Arthropoda</taxon>
        <taxon>Hexapoda</taxon>
        <taxon>Insecta</taxon>
        <taxon>Pterygota</taxon>
        <taxon>Neoptera</taxon>
        <taxon>Endopterygota</taxon>
        <taxon>Diptera</taxon>
        <taxon>Brachycera</taxon>
        <taxon>Muscomorpha</taxon>
        <taxon>Ephydroidea</taxon>
        <taxon>Drosophilidae</taxon>
        <taxon>Drosophila</taxon>
        <taxon>Sophophora</taxon>
    </lineage>
</organism>
<dbReference type="AlphaFoldDB" id="Q6IHP1"/>
<sequence>MAIPHTIHPLPHATQTMSPPIEGGAGPIGPINASSFAAGKWERENGKAGKRRKLSDFDEACQPSQSPSIVSVERCVVRPSPESHLA</sequence>
<proteinExistence type="predicted"/>
<reference evidence="2" key="1">
    <citation type="journal article" date="2003" name="Genome Biol.">
        <title>An integrated gene annotation and transcriptional profiling approach towards the full gene content of the Drosophila genome.</title>
        <authorList>
            <person name="Hild M."/>
            <person name="Beckmann B."/>
            <person name="Haas S.A."/>
            <person name="Koch B."/>
            <person name="Solovyev V."/>
            <person name="Busold C."/>
            <person name="Fellenberg K."/>
            <person name="Boutros M."/>
            <person name="Vingron M."/>
            <person name="Sauer F."/>
            <person name="Hoheisel J.D."/>
            <person name="Paro R."/>
        </authorList>
    </citation>
    <scope>NUCLEOTIDE SEQUENCE</scope>
</reference>
<name>Q6IHP1_DROME</name>
<protein>
    <submittedName>
        <fullName evidence="2">HDC02024</fullName>
    </submittedName>
</protein>
<feature type="region of interest" description="Disordered" evidence="1">
    <location>
        <begin position="1"/>
        <end position="68"/>
    </location>
</feature>
<dbReference type="EMBL" id="BK003375">
    <property type="protein sequence ID" value="DAA03574.1"/>
    <property type="molecule type" value="Genomic_DNA"/>
</dbReference>
<gene>
    <name evidence="2" type="ORF">HDC02024</name>
</gene>
<accession>Q6IHP1</accession>
<evidence type="ECO:0000256" key="1">
    <source>
        <dbReference type="SAM" id="MobiDB-lite"/>
    </source>
</evidence>